<comment type="caution">
    <text evidence="7">The sequence shown here is derived from an EMBL/GenBank/DDBJ whole genome shotgun (WGS) entry which is preliminary data.</text>
</comment>
<dbReference type="InterPro" id="IPR001387">
    <property type="entry name" value="Cro/C1-type_HTH"/>
</dbReference>
<dbReference type="PANTHER" id="PTHR40661:SF3">
    <property type="entry name" value="FELS-1 PROPHAGE TRANSCRIPTIONAL REGULATOR"/>
    <property type="match status" value="1"/>
</dbReference>
<dbReference type="InterPro" id="IPR019756">
    <property type="entry name" value="Pept_S26A_signal_pept_1_Ser-AS"/>
</dbReference>
<keyword evidence="1" id="KW-0645">Protease</keyword>
<evidence type="ECO:0000256" key="2">
    <source>
        <dbReference type="ARBA" id="ARBA00022801"/>
    </source>
</evidence>
<dbReference type="CDD" id="cd00093">
    <property type="entry name" value="HTH_XRE"/>
    <property type="match status" value="1"/>
</dbReference>
<dbReference type="PROSITE" id="PS00501">
    <property type="entry name" value="SPASE_I_1"/>
    <property type="match status" value="1"/>
</dbReference>
<keyword evidence="2" id="KW-0378">Hydrolase</keyword>
<protein>
    <submittedName>
        <fullName evidence="7">XRE family transcriptional regulator</fullName>
    </submittedName>
</protein>
<evidence type="ECO:0000259" key="6">
    <source>
        <dbReference type="PROSITE" id="PS50943"/>
    </source>
</evidence>
<accession>A0ABV9H5K5</accession>
<dbReference type="Pfam" id="PF13560">
    <property type="entry name" value="HTH_31"/>
    <property type="match status" value="1"/>
</dbReference>
<dbReference type="InterPro" id="IPR039418">
    <property type="entry name" value="LexA-like"/>
</dbReference>
<keyword evidence="8" id="KW-1185">Reference proteome</keyword>
<dbReference type="Proteomes" id="UP001596042">
    <property type="component" value="Unassembled WGS sequence"/>
</dbReference>
<dbReference type="CDD" id="cd06529">
    <property type="entry name" value="S24_LexA-like"/>
    <property type="match status" value="1"/>
</dbReference>
<organism evidence="7 8">
    <name type="scientific">Daeguia caeni</name>
    <dbReference type="NCBI Taxonomy" id="439612"/>
    <lineage>
        <taxon>Bacteria</taxon>
        <taxon>Pseudomonadati</taxon>
        <taxon>Pseudomonadota</taxon>
        <taxon>Alphaproteobacteria</taxon>
        <taxon>Hyphomicrobiales</taxon>
        <taxon>Brucellaceae</taxon>
        <taxon>Daeguia</taxon>
    </lineage>
</organism>
<dbReference type="SUPFAM" id="SSF51306">
    <property type="entry name" value="LexA/Signal peptidase"/>
    <property type="match status" value="1"/>
</dbReference>
<dbReference type="InterPro" id="IPR010982">
    <property type="entry name" value="Lambda_DNA-bd_dom_sf"/>
</dbReference>
<dbReference type="PANTHER" id="PTHR40661">
    <property type="match status" value="1"/>
</dbReference>
<dbReference type="PROSITE" id="PS50943">
    <property type="entry name" value="HTH_CROC1"/>
    <property type="match status" value="1"/>
</dbReference>
<evidence type="ECO:0000313" key="8">
    <source>
        <dbReference type="Proteomes" id="UP001596042"/>
    </source>
</evidence>
<dbReference type="InterPro" id="IPR036286">
    <property type="entry name" value="LexA/Signal_pep-like_sf"/>
</dbReference>
<evidence type="ECO:0000256" key="1">
    <source>
        <dbReference type="ARBA" id="ARBA00022670"/>
    </source>
</evidence>
<proteinExistence type="predicted"/>
<gene>
    <name evidence="7" type="ORF">ACFO1V_04235</name>
</gene>
<dbReference type="RefSeq" id="WP_121987381.1">
    <property type="nucleotide sequence ID" value="NZ_JBHEEZ010000075.1"/>
</dbReference>
<keyword evidence="3" id="KW-0805">Transcription regulation</keyword>
<dbReference type="InterPro" id="IPR015927">
    <property type="entry name" value="Peptidase_S24_S26A/B/C"/>
</dbReference>
<evidence type="ECO:0000256" key="3">
    <source>
        <dbReference type="ARBA" id="ARBA00023015"/>
    </source>
</evidence>
<evidence type="ECO:0000256" key="5">
    <source>
        <dbReference type="ARBA" id="ARBA00023163"/>
    </source>
</evidence>
<keyword evidence="5" id="KW-0804">Transcription</keyword>
<feature type="domain" description="HTH cro/C1-type" evidence="6">
    <location>
        <begin position="9"/>
        <end position="64"/>
    </location>
</feature>
<evidence type="ECO:0000313" key="7">
    <source>
        <dbReference type="EMBL" id="MFC4624436.1"/>
    </source>
</evidence>
<name>A0ABV9H5K5_9HYPH</name>
<evidence type="ECO:0000256" key="4">
    <source>
        <dbReference type="ARBA" id="ARBA00023125"/>
    </source>
</evidence>
<dbReference type="Gene3D" id="1.10.260.40">
    <property type="entry name" value="lambda repressor-like DNA-binding domains"/>
    <property type="match status" value="1"/>
</dbReference>
<dbReference type="Gene3D" id="2.10.109.10">
    <property type="entry name" value="Umud Fragment, subunit A"/>
    <property type="match status" value="1"/>
</dbReference>
<dbReference type="Pfam" id="PF00717">
    <property type="entry name" value="Peptidase_S24"/>
    <property type="match status" value="1"/>
</dbReference>
<sequence>MSTTIADRLRARAEQMGLNAREVAEQARVNRSFVYDIMRGRSERPNIEKLDKVAAIIKVDRNWLLHGKGVVDGDEPDMEVADPFVAIPSVAVTASMGGGKIVADEVENGEPYHFRNSWITHRLRANPANLRIMHVEGDSMMPTLHDGDVVLVDLARCMPTPPGIFVLFDGMGLVAKRLEHIPNSEPPRVRIISDNTFYSPYERTAEEIRIIGRIRWFGREI</sequence>
<dbReference type="SUPFAM" id="SSF47413">
    <property type="entry name" value="lambda repressor-like DNA-binding domains"/>
    <property type="match status" value="1"/>
</dbReference>
<dbReference type="EMBL" id="JBHSEL010000040">
    <property type="protein sequence ID" value="MFC4624436.1"/>
    <property type="molecule type" value="Genomic_DNA"/>
</dbReference>
<reference evidence="8" key="1">
    <citation type="journal article" date="2019" name="Int. J. Syst. Evol. Microbiol.">
        <title>The Global Catalogue of Microorganisms (GCM) 10K type strain sequencing project: providing services to taxonomists for standard genome sequencing and annotation.</title>
        <authorList>
            <consortium name="The Broad Institute Genomics Platform"/>
            <consortium name="The Broad Institute Genome Sequencing Center for Infectious Disease"/>
            <person name="Wu L."/>
            <person name="Ma J."/>
        </authorList>
    </citation>
    <scope>NUCLEOTIDE SEQUENCE [LARGE SCALE GENOMIC DNA]</scope>
    <source>
        <strain evidence="8">CGMCC 1.15731</strain>
    </source>
</reference>
<keyword evidence="4" id="KW-0238">DNA-binding</keyword>
<dbReference type="SMART" id="SM00530">
    <property type="entry name" value="HTH_XRE"/>
    <property type="match status" value="1"/>
</dbReference>